<dbReference type="OrthoDB" id="63581at2759"/>
<dbReference type="Proteomes" id="UP001151516">
    <property type="component" value="Unassembled WGS sequence"/>
</dbReference>
<dbReference type="AlphaFoldDB" id="A0A9W8GKM5"/>
<dbReference type="NCBIfam" id="NF037970">
    <property type="entry name" value="vanZ_1"/>
    <property type="match status" value="1"/>
</dbReference>
<dbReference type="EMBL" id="JANBTX010000046">
    <property type="protein sequence ID" value="KAJ2688456.1"/>
    <property type="molecule type" value="Genomic_DNA"/>
</dbReference>
<feature type="chain" id="PRO_5040990386" description="VanZ-like domain-containing protein" evidence="2">
    <location>
        <begin position="24"/>
        <end position="142"/>
    </location>
</feature>
<evidence type="ECO:0000313" key="5">
    <source>
        <dbReference type="Proteomes" id="UP001151516"/>
    </source>
</evidence>
<evidence type="ECO:0000256" key="2">
    <source>
        <dbReference type="SAM" id="SignalP"/>
    </source>
</evidence>
<keyword evidence="5" id="KW-1185">Reference proteome</keyword>
<dbReference type="PANTHER" id="PTHR28008">
    <property type="entry name" value="DOMAIN PROTEIN, PUTATIVE (AFU_ORTHOLOGUE AFUA_3G10980)-RELATED"/>
    <property type="match status" value="1"/>
</dbReference>
<protein>
    <recommendedName>
        <fullName evidence="3">VanZ-like domain-containing protein</fullName>
    </recommendedName>
</protein>
<feature type="transmembrane region" description="Helical" evidence="1">
    <location>
        <begin position="93"/>
        <end position="109"/>
    </location>
</feature>
<evidence type="ECO:0000313" key="4">
    <source>
        <dbReference type="EMBL" id="KAJ2688456.1"/>
    </source>
</evidence>
<keyword evidence="1" id="KW-0472">Membrane</keyword>
<dbReference type="Pfam" id="PF04892">
    <property type="entry name" value="VanZ"/>
    <property type="match status" value="1"/>
</dbReference>
<proteinExistence type="predicted"/>
<keyword evidence="1" id="KW-0812">Transmembrane</keyword>
<evidence type="ECO:0000256" key="1">
    <source>
        <dbReference type="SAM" id="Phobius"/>
    </source>
</evidence>
<organism evidence="4 5">
    <name type="scientific">Coemansia spiralis</name>
    <dbReference type="NCBI Taxonomy" id="417178"/>
    <lineage>
        <taxon>Eukaryota</taxon>
        <taxon>Fungi</taxon>
        <taxon>Fungi incertae sedis</taxon>
        <taxon>Zoopagomycota</taxon>
        <taxon>Kickxellomycotina</taxon>
        <taxon>Kickxellomycetes</taxon>
        <taxon>Kickxellales</taxon>
        <taxon>Kickxellaceae</taxon>
        <taxon>Coemansia</taxon>
    </lineage>
</organism>
<accession>A0A9W8GKM5</accession>
<reference evidence="4" key="1">
    <citation type="submission" date="2022-07" db="EMBL/GenBank/DDBJ databases">
        <title>Phylogenomic reconstructions and comparative analyses of Kickxellomycotina fungi.</title>
        <authorList>
            <person name="Reynolds N.K."/>
            <person name="Stajich J.E."/>
            <person name="Barry K."/>
            <person name="Grigoriev I.V."/>
            <person name="Crous P."/>
            <person name="Smith M.E."/>
        </authorList>
    </citation>
    <scope>NUCLEOTIDE SEQUENCE</scope>
    <source>
        <strain evidence="4">CBS 109367</strain>
    </source>
</reference>
<dbReference type="PANTHER" id="PTHR28008:SF1">
    <property type="entry name" value="DOMAIN PROTEIN, PUTATIVE (AFU_ORTHOLOGUE AFUA_3G10980)-RELATED"/>
    <property type="match status" value="1"/>
</dbReference>
<name>A0A9W8GKM5_9FUNG</name>
<feature type="domain" description="VanZ-like" evidence="3">
    <location>
        <begin position="34"/>
        <end position="107"/>
    </location>
</feature>
<sequence>MNMRRVVLVLALCLWAGLMAVQGFTGLVRLPVSDKVQHFAEFGVLSLLVVANMSCVTRRRVWAVATMAVACLLSECVQAWLAKGRSFQWGDVVANYLGSATFMFVAWAGEKWAHGYRERVPDAGSDDELDVELDDIVVGVRA</sequence>
<keyword evidence="1" id="KW-1133">Transmembrane helix</keyword>
<evidence type="ECO:0000259" key="3">
    <source>
        <dbReference type="Pfam" id="PF04892"/>
    </source>
</evidence>
<keyword evidence="2" id="KW-0732">Signal</keyword>
<feature type="transmembrane region" description="Helical" evidence="1">
    <location>
        <begin position="36"/>
        <end position="54"/>
    </location>
</feature>
<comment type="caution">
    <text evidence="4">The sequence shown here is derived from an EMBL/GenBank/DDBJ whole genome shotgun (WGS) entry which is preliminary data.</text>
</comment>
<feature type="transmembrane region" description="Helical" evidence="1">
    <location>
        <begin position="61"/>
        <end position="81"/>
    </location>
</feature>
<dbReference type="InterPro" id="IPR006976">
    <property type="entry name" value="VanZ-like"/>
</dbReference>
<gene>
    <name evidence="4" type="ORF">IWW39_002222</name>
</gene>
<feature type="signal peptide" evidence="2">
    <location>
        <begin position="1"/>
        <end position="23"/>
    </location>
</feature>